<evidence type="ECO:0000313" key="2">
    <source>
        <dbReference type="EMBL" id="ETJ03237.1"/>
    </source>
</evidence>
<comment type="caution">
    <text evidence="2">The sequence shown here is derived from an EMBL/GenBank/DDBJ whole genome shotgun (WGS) entry which is preliminary data.</text>
</comment>
<feature type="transmembrane region" description="Helical" evidence="1">
    <location>
        <begin position="145"/>
        <end position="165"/>
    </location>
</feature>
<organism evidence="2 3">
    <name type="scientific">Actinomyces urogenitalis DORA_12</name>
    <dbReference type="NCBI Taxonomy" id="1403939"/>
    <lineage>
        <taxon>Bacteria</taxon>
        <taxon>Bacillati</taxon>
        <taxon>Actinomycetota</taxon>
        <taxon>Actinomycetes</taxon>
        <taxon>Actinomycetales</taxon>
        <taxon>Actinomycetaceae</taxon>
        <taxon>Actinomyces</taxon>
    </lineage>
</organism>
<keyword evidence="1" id="KW-1133">Transmembrane helix</keyword>
<name>W1VB96_9ACTO</name>
<feature type="transmembrane region" description="Helical" evidence="1">
    <location>
        <begin position="171"/>
        <end position="190"/>
    </location>
</feature>
<keyword evidence="1" id="KW-0472">Membrane</keyword>
<dbReference type="PATRIC" id="fig|1403939.3.peg.1281"/>
<evidence type="ECO:0000313" key="3">
    <source>
        <dbReference type="Proteomes" id="UP000018852"/>
    </source>
</evidence>
<gene>
    <name evidence="2" type="ORF">Q605_AUC00867G0002</name>
</gene>
<evidence type="ECO:0000256" key="1">
    <source>
        <dbReference type="SAM" id="Phobius"/>
    </source>
</evidence>
<accession>W1VB96</accession>
<feature type="transmembrane region" description="Helical" evidence="1">
    <location>
        <begin position="210"/>
        <end position="233"/>
    </location>
</feature>
<dbReference type="Proteomes" id="UP000018852">
    <property type="component" value="Unassembled WGS sequence"/>
</dbReference>
<sequence length="236" mass="22487">MTSGYPVPPRGTSGTPGLPAAGAPVVPVAAQAAGTLPVAQPGHGAAPVTGAIPVVGAGSGRVAMPVAGPAVAGPGVAGMAPVAGPVMPTAPSAPGAPTGPAGPTIPVLAAPVATGGGLPVPGAPTAVFGTAATPEQAQARRAPMLLIYISMAASVLAILACALQSSAVVAVFSWLLAGVVGLGLGCAFLVRNAMAQVGSWYAPSRLPTVLYRVSVVLGVAGIVLAALRFALVIGRL</sequence>
<keyword evidence="1" id="KW-0812">Transmembrane</keyword>
<proteinExistence type="predicted"/>
<reference evidence="2 3" key="1">
    <citation type="submission" date="2013-12" db="EMBL/GenBank/DDBJ databases">
        <title>A Varibaculum cambriense genome reconstructed from a premature infant gut community with otherwise low bacterial novelty that shifts toward anaerobic metabolism during the third week of life.</title>
        <authorList>
            <person name="Brown C.T."/>
            <person name="Sharon I."/>
            <person name="Thomas B.C."/>
            <person name="Castelle C.J."/>
            <person name="Morowitz M.J."/>
            <person name="Banfield J.F."/>
        </authorList>
    </citation>
    <scope>NUCLEOTIDE SEQUENCE [LARGE SCALE GENOMIC DNA]</scope>
    <source>
        <strain evidence="3">DORA_12</strain>
    </source>
</reference>
<dbReference type="EMBL" id="AZLV01000867">
    <property type="protein sequence ID" value="ETJ03237.1"/>
    <property type="molecule type" value="Genomic_DNA"/>
</dbReference>
<dbReference type="AlphaFoldDB" id="W1VB96"/>
<protein>
    <submittedName>
        <fullName evidence="2">Uncharacterized protein</fullName>
    </submittedName>
</protein>